<sequence length="279" mass="30789">MTIPAEITAAISVLQFWPEMNVVPLAAYITSFLAVMVLGSIFPVRIYGHNEYWFSWLKIPAIIIIFFFFIMASGGAPATNGPLVFTYRKNPGASTTVSRAFPKPSSMPDLLLAEESISPLSQAGRRSLGKQPKPRCIRYSGECFASLCSISGLSGLSGCDWVQFGQCTECLRYIGIPIIAFILACEFYLSVVPFGEKGSVKTFFANYIGAPLFSFDLIVYKGSHLWYKTELVKGAAVDFSEAFAFDEQDRMTAELLAQDGEVKQKSWGIKRKALNLIFG</sequence>
<feature type="transmembrane region" description="Helical" evidence="7">
    <location>
        <begin position="25"/>
        <end position="44"/>
    </location>
</feature>
<evidence type="ECO:0000313" key="10">
    <source>
        <dbReference type="Proteomes" id="UP000073492"/>
    </source>
</evidence>
<dbReference type="PANTHER" id="PTHR43341">
    <property type="entry name" value="AMINO ACID PERMEASE"/>
    <property type="match status" value="1"/>
</dbReference>
<keyword evidence="3 7" id="KW-0812">Transmembrane</keyword>
<dbReference type="STRING" id="113226.A0A139IMB2"/>
<dbReference type="InterPro" id="IPR050524">
    <property type="entry name" value="APC_YAT"/>
</dbReference>
<evidence type="ECO:0000256" key="2">
    <source>
        <dbReference type="ARBA" id="ARBA00022448"/>
    </source>
</evidence>
<dbReference type="Pfam" id="PF00324">
    <property type="entry name" value="AA_permease"/>
    <property type="match status" value="1"/>
</dbReference>
<feature type="transmembrane region" description="Helical" evidence="7">
    <location>
        <begin position="56"/>
        <end position="76"/>
    </location>
</feature>
<dbReference type="GO" id="GO:0015171">
    <property type="term" value="F:amino acid transmembrane transporter activity"/>
    <property type="evidence" value="ECO:0007669"/>
    <property type="project" value="TreeGrafter"/>
</dbReference>
<feature type="domain" description="Amino acid permease/ SLC12A" evidence="8">
    <location>
        <begin position="1"/>
        <end position="93"/>
    </location>
</feature>
<keyword evidence="4" id="KW-0029">Amino-acid transport</keyword>
<comment type="subcellular location">
    <subcellularLocation>
        <location evidence="1">Membrane</location>
        <topology evidence="1">Multi-pass membrane protein</topology>
    </subcellularLocation>
</comment>
<keyword evidence="5 7" id="KW-1133">Transmembrane helix</keyword>
<evidence type="ECO:0000256" key="5">
    <source>
        <dbReference type="ARBA" id="ARBA00022989"/>
    </source>
</evidence>
<evidence type="ECO:0000313" key="9">
    <source>
        <dbReference type="EMBL" id="KXT15893.1"/>
    </source>
</evidence>
<keyword evidence="2" id="KW-0813">Transport</keyword>
<dbReference type="Proteomes" id="UP000073492">
    <property type="component" value="Unassembled WGS sequence"/>
</dbReference>
<dbReference type="AlphaFoldDB" id="A0A139IMB2"/>
<dbReference type="PANTHER" id="PTHR43341:SF1">
    <property type="entry name" value="GENERAL AMINO-ACID PERMEASE GAP1"/>
    <property type="match status" value="1"/>
</dbReference>
<evidence type="ECO:0000256" key="3">
    <source>
        <dbReference type="ARBA" id="ARBA00022692"/>
    </source>
</evidence>
<dbReference type="OrthoDB" id="429143at2759"/>
<proteinExistence type="predicted"/>
<evidence type="ECO:0000256" key="4">
    <source>
        <dbReference type="ARBA" id="ARBA00022970"/>
    </source>
</evidence>
<reference evidence="9 10" key="1">
    <citation type="submission" date="2015-07" db="EMBL/GenBank/DDBJ databases">
        <title>Comparative genomics of the Sigatoka disease complex on banana suggests a link between parallel evolutionary changes in Pseudocercospora fijiensis and Pseudocercospora eumusae and increased virulence on the banana host.</title>
        <authorList>
            <person name="Chang T.-C."/>
            <person name="Salvucci A."/>
            <person name="Crous P.W."/>
            <person name="Stergiopoulos I."/>
        </authorList>
    </citation>
    <scope>NUCLEOTIDE SEQUENCE [LARGE SCALE GENOMIC DNA]</scope>
    <source>
        <strain evidence="9 10">CBS 116634</strain>
    </source>
</reference>
<evidence type="ECO:0000256" key="1">
    <source>
        <dbReference type="ARBA" id="ARBA00004141"/>
    </source>
</evidence>
<dbReference type="InterPro" id="IPR004841">
    <property type="entry name" value="AA-permease/SLC12A_dom"/>
</dbReference>
<evidence type="ECO:0000259" key="8">
    <source>
        <dbReference type="Pfam" id="PF00324"/>
    </source>
</evidence>
<evidence type="ECO:0000256" key="6">
    <source>
        <dbReference type="ARBA" id="ARBA00023136"/>
    </source>
</evidence>
<accession>A0A139IMB2</accession>
<organism evidence="9 10">
    <name type="scientific">Pseudocercospora musae</name>
    <dbReference type="NCBI Taxonomy" id="113226"/>
    <lineage>
        <taxon>Eukaryota</taxon>
        <taxon>Fungi</taxon>
        <taxon>Dikarya</taxon>
        <taxon>Ascomycota</taxon>
        <taxon>Pezizomycotina</taxon>
        <taxon>Dothideomycetes</taxon>
        <taxon>Dothideomycetidae</taxon>
        <taxon>Mycosphaerellales</taxon>
        <taxon>Mycosphaerellaceae</taxon>
        <taxon>Pseudocercospora</taxon>
    </lineage>
</organism>
<gene>
    <name evidence="9" type="ORF">AC579_5536</name>
</gene>
<evidence type="ECO:0000256" key="7">
    <source>
        <dbReference type="SAM" id="Phobius"/>
    </source>
</evidence>
<keyword evidence="10" id="KW-1185">Reference proteome</keyword>
<keyword evidence="6 7" id="KW-0472">Membrane</keyword>
<protein>
    <recommendedName>
        <fullName evidence="8">Amino acid permease/ SLC12A domain-containing protein</fullName>
    </recommendedName>
</protein>
<dbReference type="GO" id="GO:0016020">
    <property type="term" value="C:membrane"/>
    <property type="evidence" value="ECO:0007669"/>
    <property type="project" value="UniProtKB-SubCell"/>
</dbReference>
<name>A0A139IMB2_9PEZI</name>
<comment type="caution">
    <text evidence="9">The sequence shown here is derived from an EMBL/GenBank/DDBJ whole genome shotgun (WGS) entry which is preliminary data.</text>
</comment>
<dbReference type="EMBL" id="LFZO01000048">
    <property type="protein sequence ID" value="KXT15893.1"/>
    <property type="molecule type" value="Genomic_DNA"/>
</dbReference>